<dbReference type="EMBL" id="JAVRRT010000010">
    <property type="protein sequence ID" value="KAK5168295.1"/>
    <property type="molecule type" value="Genomic_DNA"/>
</dbReference>
<dbReference type="InterPro" id="IPR045336">
    <property type="entry name" value="MmgE_PrpD_N"/>
</dbReference>
<feature type="domain" description="MmgE/PrpD C-terminal" evidence="3">
    <location>
        <begin position="281"/>
        <end position="407"/>
    </location>
</feature>
<dbReference type="Pfam" id="PF03972">
    <property type="entry name" value="MmgE_PrpD_N"/>
    <property type="match status" value="1"/>
</dbReference>
<dbReference type="Gene3D" id="1.10.4100.10">
    <property type="entry name" value="2-methylcitrate dehydratase PrpD"/>
    <property type="match status" value="1"/>
</dbReference>
<dbReference type="InterPro" id="IPR042188">
    <property type="entry name" value="MmgE/PrpD_sf_2"/>
</dbReference>
<proteinExistence type="inferred from homology"/>
<feature type="domain" description="MmgE/PrpD N-terminal" evidence="2">
    <location>
        <begin position="20"/>
        <end position="252"/>
    </location>
</feature>
<evidence type="ECO:0000259" key="3">
    <source>
        <dbReference type="Pfam" id="PF19305"/>
    </source>
</evidence>
<name>A0AAV9P8Y9_9PEZI</name>
<dbReference type="PANTHER" id="PTHR16943">
    <property type="entry name" value="2-METHYLCITRATE DEHYDRATASE-RELATED"/>
    <property type="match status" value="1"/>
</dbReference>
<comment type="caution">
    <text evidence="4">The sequence shown here is derived from an EMBL/GenBank/DDBJ whole genome shotgun (WGS) entry which is preliminary data.</text>
</comment>
<dbReference type="SUPFAM" id="SSF103378">
    <property type="entry name" value="2-methylcitrate dehydratase PrpD"/>
    <property type="match status" value="1"/>
</dbReference>
<evidence type="ECO:0008006" key="6">
    <source>
        <dbReference type="Google" id="ProtNLM"/>
    </source>
</evidence>
<dbReference type="InterPro" id="IPR036148">
    <property type="entry name" value="MmgE/PrpD_sf"/>
</dbReference>
<reference evidence="4 5" key="1">
    <citation type="submission" date="2023-08" db="EMBL/GenBank/DDBJ databases">
        <title>Black Yeasts Isolated from many extreme environments.</title>
        <authorList>
            <person name="Coleine C."/>
            <person name="Stajich J.E."/>
            <person name="Selbmann L."/>
        </authorList>
    </citation>
    <scope>NUCLEOTIDE SEQUENCE [LARGE SCALE GENOMIC DNA]</scope>
    <source>
        <strain evidence="4 5">CCFEE 5935</strain>
    </source>
</reference>
<dbReference type="GeneID" id="89928203"/>
<protein>
    <recommendedName>
        <fullName evidence="6">MmgE/PrpD family protein</fullName>
    </recommendedName>
</protein>
<dbReference type="AlphaFoldDB" id="A0AAV9P8Y9"/>
<dbReference type="InterPro" id="IPR042183">
    <property type="entry name" value="MmgE/PrpD_sf_1"/>
</dbReference>
<evidence type="ECO:0000256" key="1">
    <source>
        <dbReference type="ARBA" id="ARBA00006174"/>
    </source>
</evidence>
<accession>A0AAV9P8Y9</accession>
<gene>
    <name evidence="4" type="ORF">LTR77_006864</name>
</gene>
<dbReference type="InterPro" id="IPR005656">
    <property type="entry name" value="MmgE_PrpD"/>
</dbReference>
<dbReference type="InterPro" id="IPR045337">
    <property type="entry name" value="MmgE_PrpD_C"/>
</dbReference>
<sequence>MNGTSSRNDTLIRLTAARLKKISTTEVSPQLKEKTTLAILDYLGAVASGLKAPWASQAIKYGRSQQGVREAHAWGLQEDASAKTAAYVNALLAHSAIRDDMHLKSNSHIGGIVISAALALAQRDNWSGDQLLRAVIGGYEAASFIGTAVQQSAGYNRHFRPSGICGGFGAAAAAITASNASEDVAINALAFAANMGSGVNEWAWAGGVEIYTEMGSASQAGIDAFELAKAGLECSETLLEGRAGLFAALGASEGTQLYQERLQTEIGSGLIDVRFKPVAGCNYAQTPIAVAIWLSQKHDLSKGIKSVHVDCTSGAKQYPGCDNPGPFSNVQQTKMAIHFGVSTGLLHGKVSEELFKQYDSQDIANVVSCCTVEAAQDFEQSFKEGRQPARVSVTLKDGSVVKEELPDVPWLDGEAVRARYGEKTAEMLGSDRSRRLADLLGGLGDLKDCSDIFKFFKG</sequence>
<evidence type="ECO:0000259" key="2">
    <source>
        <dbReference type="Pfam" id="PF03972"/>
    </source>
</evidence>
<dbReference type="Pfam" id="PF19305">
    <property type="entry name" value="MmgE_PrpD_C"/>
    <property type="match status" value="1"/>
</dbReference>
<keyword evidence="5" id="KW-1185">Reference proteome</keyword>
<organism evidence="4 5">
    <name type="scientific">Saxophila tyrrhenica</name>
    <dbReference type="NCBI Taxonomy" id="1690608"/>
    <lineage>
        <taxon>Eukaryota</taxon>
        <taxon>Fungi</taxon>
        <taxon>Dikarya</taxon>
        <taxon>Ascomycota</taxon>
        <taxon>Pezizomycotina</taxon>
        <taxon>Dothideomycetes</taxon>
        <taxon>Dothideomycetidae</taxon>
        <taxon>Mycosphaerellales</taxon>
        <taxon>Extremaceae</taxon>
        <taxon>Saxophila</taxon>
    </lineage>
</organism>
<dbReference type="GO" id="GO:0016829">
    <property type="term" value="F:lyase activity"/>
    <property type="evidence" value="ECO:0007669"/>
    <property type="project" value="InterPro"/>
</dbReference>
<dbReference type="PANTHER" id="PTHR16943:SF8">
    <property type="entry name" value="2-METHYLCITRATE DEHYDRATASE"/>
    <property type="match status" value="1"/>
</dbReference>
<evidence type="ECO:0000313" key="5">
    <source>
        <dbReference type="Proteomes" id="UP001337655"/>
    </source>
</evidence>
<dbReference type="Proteomes" id="UP001337655">
    <property type="component" value="Unassembled WGS sequence"/>
</dbReference>
<evidence type="ECO:0000313" key="4">
    <source>
        <dbReference type="EMBL" id="KAK5168295.1"/>
    </source>
</evidence>
<comment type="similarity">
    <text evidence="1">Belongs to the PrpD family.</text>
</comment>
<dbReference type="RefSeq" id="XP_064657905.1">
    <property type="nucleotide sequence ID" value="XM_064804104.1"/>
</dbReference>
<dbReference type="Gene3D" id="3.30.1330.120">
    <property type="entry name" value="2-methylcitrate dehydratase PrpD"/>
    <property type="match status" value="1"/>
</dbReference>